<proteinExistence type="predicted"/>
<dbReference type="PROSITE" id="PS01124">
    <property type="entry name" value="HTH_ARAC_FAMILY_2"/>
    <property type="match status" value="1"/>
</dbReference>
<accession>A0A178IJJ5</accession>
<dbReference type="STRING" id="1184151.AW736_13240"/>
<sequence length="319" mass="35611">MLRRSSVPLHTLRDCRPAEVAQRGIFVGRVEDSLERCPQKAACHRHDHFEFFWVTGEGSHFNDFRRHALRGRSLVIVSPGQVHAWPDAAGLRGIMVGFTEAFFDGREPPPSGLLGYPFVFDGGAPPVLPVAEDDPAASALDCVTAQIEREFAAQADGWLAVLRDYLRIAFTWAARLHAAAMPEPTEKAARAPVLVRRFRLRLEEKFRETGSVGNHARALGVTSGHLNDTLRAWTGRSAGDLVRARVLLEARRLLLHSPLSVSEIAYGLGFKDPSYFARAFRRETGVSPGEFRLDIRENYRTNPAESPTSRLRWEHARAS</sequence>
<dbReference type="GO" id="GO:0003700">
    <property type="term" value="F:DNA-binding transcription factor activity"/>
    <property type="evidence" value="ECO:0007669"/>
    <property type="project" value="InterPro"/>
</dbReference>
<gene>
    <name evidence="5" type="ORF">AW736_13240</name>
</gene>
<organism evidence="5 6">
    <name type="scientific">Termitidicoccus mucosus</name>
    <dbReference type="NCBI Taxonomy" id="1184151"/>
    <lineage>
        <taxon>Bacteria</taxon>
        <taxon>Pseudomonadati</taxon>
        <taxon>Verrucomicrobiota</taxon>
        <taxon>Opitutia</taxon>
        <taxon>Opitutales</taxon>
        <taxon>Opitutaceae</taxon>
        <taxon>Termitidicoccus</taxon>
    </lineage>
</organism>
<evidence type="ECO:0000259" key="4">
    <source>
        <dbReference type="PROSITE" id="PS01124"/>
    </source>
</evidence>
<comment type="caution">
    <text evidence="5">The sequence shown here is derived from an EMBL/GenBank/DDBJ whole genome shotgun (WGS) entry which is preliminary data.</text>
</comment>
<evidence type="ECO:0000313" key="5">
    <source>
        <dbReference type="EMBL" id="OAM89425.1"/>
    </source>
</evidence>
<dbReference type="PANTHER" id="PTHR46796:SF6">
    <property type="entry name" value="ARAC SUBFAMILY"/>
    <property type="match status" value="1"/>
</dbReference>
<dbReference type="SUPFAM" id="SSF46689">
    <property type="entry name" value="Homeodomain-like"/>
    <property type="match status" value="1"/>
</dbReference>
<dbReference type="InterPro" id="IPR018060">
    <property type="entry name" value="HTH_AraC"/>
</dbReference>
<name>A0A178IJJ5_9BACT</name>
<evidence type="ECO:0000313" key="6">
    <source>
        <dbReference type="Proteomes" id="UP000078486"/>
    </source>
</evidence>
<keyword evidence="2" id="KW-0238">DNA-binding</keyword>
<dbReference type="Pfam" id="PF12833">
    <property type="entry name" value="HTH_18"/>
    <property type="match status" value="1"/>
</dbReference>
<feature type="domain" description="HTH araC/xylS-type" evidence="4">
    <location>
        <begin position="196"/>
        <end position="294"/>
    </location>
</feature>
<keyword evidence="1" id="KW-0805">Transcription regulation</keyword>
<dbReference type="InterPro" id="IPR050204">
    <property type="entry name" value="AraC_XylS_family_regulators"/>
</dbReference>
<dbReference type="PRINTS" id="PR00032">
    <property type="entry name" value="HTHARAC"/>
</dbReference>
<keyword evidence="6" id="KW-1185">Reference proteome</keyword>
<dbReference type="GO" id="GO:0043565">
    <property type="term" value="F:sequence-specific DNA binding"/>
    <property type="evidence" value="ECO:0007669"/>
    <property type="project" value="InterPro"/>
</dbReference>
<protein>
    <submittedName>
        <fullName evidence="5">AraC family transcriptional regulator</fullName>
    </submittedName>
</protein>
<evidence type="ECO:0000256" key="3">
    <source>
        <dbReference type="ARBA" id="ARBA00023163"/>
    </source>
</evidence>
<dbReference type="SMART" id="SM00342">
    <property type="entry name" value="HTH_ARAC"/>
    <property type="match status" value="1"/>
</dbReference>
<dbReference type="SUPFAM" id="SSF51215">
    <property type="entry name" value="Regulatory protein AraC"/>
    <property type="match status" value="1"/>
</dbReference>
<dbReference type="InterPro" id="IPR009057">
    <property type="entry name" value="Homeodomain-like_sf"/>
</dbReference>
<dbReference type="AlphaFoldDB" id="A0A178IJJ5"/>
<keyword evidence="3" id="KW-0804">Transcription</keyword>
<dbReference type="InterPro" id="IPR037923">
    <property type="entry name" value="HTH-like"/>
</dbReference>
<dbReference type="InterPro" id="IPR020449">
    <property type="entry name" value="Tscrpt_reg_AraC-type_HTH"/>
</dbReference>
<dbReference type="EMBL" id="LRRQ01000096">
    <property type="protein sequence ID" value="OAM89425.1"/>
    <property type="molecule type" value="Genomic_DNA"/>
</dbReference>
<dbReference type="OrthoDB" id="181578at2"/>
<evidence type="ECO:0000256" key="1">
    <source>
        <dbReference type="ARBA" id="ARBA00023015"/>
    </source>
</evidence>
<reference evidence="5 6" key="1">
    <citation type="submission" date="2016-01" db="EMBL/GenBank/DDBJ databases">
        <title>High potential of lignocellulose degradation of a new Verrucomicrobia species.</title>
        <authorList>
            <person name="Wang Y."/>
            <person name="Shi Y."/>
            <person name="Qiu Z."/>
            <person name="Liu S."/>
            <person name="Yang H."/>
        </authorList>
    </citation>
    <scope>NUCLEOTIDE SEQUENCE [LARGE SCALE GENOMIC DNA]</scope>
    <source>
        <strain evidence="5 6">TSB47</strain>
    </source>
</reference>
<dbReference type="PANTHER" id="PTHR46796">
    <property type="entry name" value="HTH-TYPE TRANSCRIPTIONAL ACTIVATOR RHAS-RELATED"/>
    <property type="match status" value="1"/>
</dbReference>
<evidence type="ECO:0000256" key="2">
    <source>
        <dbReference type="ARBA" id="ARBA00023125"/>
    </source>
</evidence>
<dbReference type="Proteomes" id="UP000078486">
    <property type="component" value="Unassembled WGS sequence"/>
</dbReference>
<dbReference type="Gene3D" id="1.10.10.60">
    <property type="entry name" value="Homeodomain-like"/>
    <property type="match status" value="1"/>
</dbReference>